<keyword evidence="2" id="KW-1133">Transmembrane helix</keyword>
<evidence type="ECO:0000313" key="4">
    <source>
        <dbReference type="EMBL" id="MBB6678677.1"/>
    </source>
</evidence>
<comment type="caution">
    <text evidence="4">The sequence shown here is derived from an EMBL/GenBank/DDBJ whole genome shotgun (WGS) entry which is preliminary data.</text>
</comment>
<keyword evidence="3" id="KW-0732">Signal</keyword>
<evidence type="ECO:0000256" key="2">
    <source>
        <dbReference type="SAM" id="Phobius"/>
    </source>
</evidence>
<accession>A0A841TIA6</accession>
<sequence>MWKKALLLFSLLAFTVVISVPADQADAARKSFSSGKKSYSQTPSKSTDNVSKTTTGTKTNTGAAAGTTAQRGFFSGGSLMKGLMIGGIAGLLFGSMFSGMGGFGDFLGLIVNVLAIIVLISIIRAVFNSFRRNKNQQRPDDSRRW</sequence>
<feature type="chain" id="PRO_5038688680" description="Preprotein translocase subunit Tim44" evidence="3">
    <location>
        <begin position="23"/>
        <end position="145"/>
    </location>
</feature>
<keyword evidence="5" id="KW-1185">Reference proteome</keyword>
<dbReference type="PANTHER" id="PTHR41542:SF1">
    <property type="entry name" value="BLL5807 PROTEIN"/>
    <property type="match status" value="1"/>
</dbReference>
<evidence type="ECO:0000256" key="1">
    <source>
        <dbReference type="SAM" id="MobiDB-lite"/>
    </source>
</evidence>
<evidence type="ECO:0000313" key="5">
    <source>
        <dbReference type="Proteomes" id="UP000574133"/>
    </source>
</evidence>
<proteinExistence type="predicted"/>
<reference evidence="4 5" key="1">
    <citation type="submission" date="2020-08" db="EMBL/GenBank/DDBJ databases">
        <title>Cohnella phylogeny.</title>
        <authorList>
            <person name="Dunlap C."/>
        </authorList>
    </citation>
    <scope>NUCLEOTIDE SEQUENCE [LARGE SCALE GENOMIC DNA]</scope>
    <source>
        <strain evidence="4 5">DSM 103658</strain>
    </source>
</reference>
<dbReference type="Proteomes" id="UP000574133">
    <property type="component" value="Unassembled WGS sequence"/>
</dbReference>
<dbReference type="PANTHER" id="PTHR41542">
    <property type="entry name" value="BLL5807 PROTEIN"/>
    <property type="match status" value="1"/>
</dbReference>
<evidence type="ECO:0008006" key="6">
    <source>
        <dbReference type="Google" id="ProtNLM"/>
    </source>
</evidence>
<keyword evidence="2" id="KW-0812">Transmembrane</keyword>
<organism evidence="4 5">
    <name type="scientific">Cohnella lubricantis</name>
    <dbReference type="NCBI Taxonomy" id="2163172"/>
    <lineage>
        <taxon>Bacteria</taxon>
        <taxon>Bacillati</taxon>
        <taxon>Bacillota</taxon>
        <taxon>Bacilli</taxon>
        <taxon>Bacillales</taxon>
        <taxon>Paenibacillaceae</taxon>
        <taxon>Cohnella</taxon>
    </lineage>
</organism>
<keyword evidence="2" id="KW-0472">Membrane</keyword>
<feature type="region of interest" description="Disordered" evidence="1">
    <location>
        <begin position="34"/>
        <end position="63"/>
    </location>
</feature>
<gene>
    <name evidence="4" type="ORF">H4Q31_15410</name>
</gene>
<evidence type="ECO:0000256" key="3">
    <source>
        <dbReference type="SAM" id="SignalP"/>
    </source>
</evidence>
<dbReference type="RefSeq" id="WP_185179946.1">
    <property type="nucleotide sequence ID" value="NZ_CBCSEP010000011.1"/>
</dbReference>
<protein>
    <recommendedName>
        <fullName evidence="6">Preprotein translocase subunit Tim44</fullName>
    </recommendedName>
</protein>
<name>A0A841TIA6_9BACL</name>
<feature type="compositionally biased region" description="Polar residues" evidence="1">
    <location>
        <begin position="34"/>
        <end position="51"/>
    </location>
</feature>
<feature type="compositionally biased region" description="Low complexity" evidence="1">
    <location>
        <begin position="52"/>
        <end position="63"/>
    </location>
</feature>
<feature type="transmembrane region" description="Helical" evidence="2">
    <location>
        <begin position="106"/>
        <end position="127"/>
    </location>
</feature>
<dbReference type="AlphaFoldDB" id="A0A841TIA6"/>
<feature type="signal peptide" evidence="3">
    <location>
        <begin position="1"/>
        <end position="22"/>
    </location>
</feature>
<dbReference type="EMBL" id="JACJVN010000058">
    <property type="protein sequence ID" value="MBB6678677.1"/>
    <property type="molecule type" value="Genomic_DNA"/>
</dbReference>